<dbReference type="Gene3D" id="3.40.50.300">
    <property type="entry name" value="P-loop containing nucleotide triphosphate hydrolases"/>
    <property type="match status" value="1"/>
</dbReference>
<evidence type="ECO:0000313" key="2">
    <source>
        <dbReference type="Proteomes" id="UP000433471"/>
    </source>
</evidence>
<evidence type="ECO:0000313" key="1">
    <source>
        <dbReference type="EMBL" id="QGZ16112.1"/>
    </source>
</evidence>
<dbReference type="InterPro" id="IPR027417">
    <property type="entry name" value="P-loop_NTPase"/>
</dbReference>
<gene>
    <name evidence="1" type="ORF">Kuja_1210</name>
</gene>
<accession>A0A6B9JBZ4</accession>
<dbReference type="EMBL" id="MN718199">
    <property type="protein sequence ID" value="QGZ16112.1"/>
    <property type="molecule type" value="Genomic_DNA"/>
</dbReference>
<organism evidence="1 2">
    <name type="scientific">Vibrio phage vB_VchM_Kuja</name>
    <dbReference type="NCBI Taxonomy" id="2686437"/>
    <lineage>
        <taxon>Viruses</taxon>
        <taxon>Duplodnaviria</taxon>
        <taxon>Heunggongvirae</taxon>
        <taxon>Uroviricota</taxon>
        <taxon>Caudoviricetes</taxon>
        <taxon>Pantevenvirales</taxon>
        <taxon>Ackermannviridae</taxon>
        <taxon>Kujavirus</taxon>
        <taxon>Kujavirus kuja</taxon>
    </lineage>
</organism>
<reference evidence="1 2" key="1">
    <citation type="submission" date="2019-11" db="EMBL/GenBank/DDBJ databases">
        <title>Characterization of a novel member of the family Ackermannviridae.</title>
        <authorList>
            <person name="Maina A.N."/>
            <person name="Mwaura F.B."/>
            <person name="Jumba M."/>
        </authorList>
    </citation>
    <scope>NUCLEOTIDE SEQUENCE [LARGE SCALE GENOMIC DNA]</scope>
</reference>
<keyword evidence="1" id="KW-0436">Ligase</keyword>
<protein>
    <submittedName>
        <fullName evidence="1">DNA ligase</fullName>
    </submittedName>
</protein>
<keyword evidence="2" id="KW-1185">Reference proteome</keyword>
<sequence>MFERFGFGIVAADDYFTDSEGNYQYDPKKTVLAHAWCQERCLALLQNPHLSGVVVHNTSTRESDVRVYQEYAERHGHMFISLVLENRHGNTDVHNVPEEVLVRQEEQLRNSMQLRFKYEPTELGYGARWPLFSHEEVEQIRSGVDIGASVKARDCIAFGSEQIAKELTEVQPMPSDCLPKFDLEAFKHTGAQGKSDISHEMLKNLVDHCGVKKGEINVITAGVNVGTSTATELPRKLREDELAYYNQLFEVDTTKTPFSPKSVTYYILSTFNEPWMSPRDKKDMVEMFLEEAGLTYQAVYNTVMEGLDCGAALHQVVSAMRETFKAVK</sequence>
<dbReference type="Proteomes" id="UP000433471">
    <property type="component" value="Segment"/>
</dbReference>
<proteinExistence type="predicted"/>
<name>A0A6B9JBZ4_9CAUD</name>
<dbReference type="GO" id="GO:0016874">
    <property type="term" value="F:ligase activity"/>
    <property type="evidence" value="ECO:0007669"/>
    <property type="project" value="UniProtKB-KW"/>
</dbReference>